<evidence type="ECO:0000313" key="2">
    <source>
        <dbReference type="EMBL" id="KAF3586958.1"/>
    </source>
</evidence>
<proteinExistence type="predicted"/>
<reference evidence="2" key="1">
    <citation type="submission" date="2019-12" db="EMBL/GenBank/DDBJ databases">
        <title>Genome sequencing and annotation of Brassica cretica.</title>
        <authorList>
            <person name="Studholme D.J."/>
            <person name="Sarris P."/>
        </authorList>
    </citation>
    <scope>NUCLEOTIDE SEQUENCE</scope>
    <source>
        <strain evidence="2">PFS-109/04</strain>
        <tissue evidence="2">Leaf</tissue>
    </source>
</reference>
<name>A0A8S9S2Q0_BRACR</name>
<accession>A0A8S9S2Q0</accession>
<sequence>MMVHFHWVSFLMSFLNIFLDFLKRISKDDLKKLTLMVMAKSMPMSLFRGLRRY</sequence>
<keyword evidence="1" id="KW-1133">Transmembrane helix</keyword>
<comment type="caution">
    <text evidence="2">The sequence shown here is derived from an EMBL/GenBank/DDBJ whole genome shotgun (WGS) entry which is preliminary data.</text>
</comment>
<dbReference type="EMBL" id="QGKX02000088">
    <property type="protein sequence ID" value="KAF3586958.1"/>
    <property type="molecule type" value="Genomic_DNA"/>
</dbReference>
<evidence type="ECO:0000256" key="1">
    <source>
        <dbReference type="SAM" id="Phobius"/>
    </source>
</evidence>
<gene>
    <name evidence="2" type="ORF">F2Q69_00032493</name>
</gene>
<protein>
    <submittedName>
        <fullName evidence="2">Uncharacterized protein</fullName>
    </submittedName>
</protein>
<keyword evidence="1" id="KW-0472">Membrane</keyword>
<dbReference type="Proteomes" id="UP000712600">
    <property type="component" value="Unassembled WGS sequence"/>
</dbReference>
<feature type="transmembrane region" description="Helical" evidence="1">
    <location>
        <begin position="6"/>
        <end position="22"/>
    </location>
</feature>
<evidence type="ECO:0000313" key="3">
    <source>
        <dbReference type="Proteomes" id="UP000712600"/>
    </source>
</evidence>
<keyword evidence="1" id="KW-0812">Transmembrane</keyword>
<dbReference type="AlphaFoldDB" id="A0A8S9S2Q0"/>
<organism evidence="2 3">
    <name type="scientific">Brassica cretica</name>
    <name type="common">Mustard</name>
    <dbReference type="NCBI Taxonomy" id="69181"/>
    <lineage>
        <taxon>Eukaryota</taxon>
        <taxon>Viridiplantae</taxon>
        <taxon>Streptophyta</taxon>
        <taxon>Embryophyta</taxon>
        <taxon>Tracheophyta</taxon>
        <taxon>Spermatophyta</taxon>
        <taxon>Magnoliopsida</taxon>
        <taxon>eudicotyledons</taxon>
        <taxon>Gunneridae</taxon>
        <taxon>Pentapetalae</taxon>
        <taxon>rosids</taxon>
        <taxon>malvids</taxon>
        <taxon>Brassicales</taxon>
        <taxon>Brassicaceae</taxon>
        <taxon>Brassiceae</taxon>
        <taxon>Brassica</taxon>
    </lineage>
</organism>